<dbReference type="Proteomes" id="UP000006882">
    <property type="component" value="Chromosome G8"/>
</dbReference>
<organism evidence="1 2">
    <name type="scientific">Prunus persica</name>
    <name type="common">Peach</name>
    <name type="synonym">Amygdalus persica</name>
    <dbReference type="NCBI Taxonomy" id="3760"/>
    <lineage>
        <taxon>Eukaryota</taxon>
        <taxon>Viridiplantae</taxon>
        <taxon>Streptophyta</taxon>
        <taxon>Embryophyta</taxon>
        <taxon>Tracheophyta</taxon>
        <taxon>Spermatophyta</taxon>
        <taxon>Magnoliopsida</taxon>
        <taxon>eudicotyledons</taxon>
        <taxon>Gunneridae</taxon>
        <taxon>Pentapetalae</taxon>
        <taxon>rosids</taxon>
        <taxon>fabids</taxon>
        <taxon>Rosales</taxon>
        <taxon>Rosaceae</taxon>
        <taxon>Amygdaloideae</taxon>
        <taxon>Amygdaleae</taxon>
        <taxon>Prunus</taxon>
    </lineage>
</organism>
<gene>
    <name evidence="1" type="ORF">PRUPE_8G109300</name>
</gene>
<accession>M5VN59</accession>
<dbReference type="Gramene" id="ONH91358">
    <property type="protein sequence ID" value="ONH91358"/>
    <property type="gene ID" value="PRUPE_8G109300"/>
</dbReference>
<evidence type="ECO:0000313" key="2">
    <source>
        <dbReference type="Proteomes" id="UP000006882"/>
    </source>
</evidence>
<dbReference type="EMBL" id="CM007658">
    <property type="protein sequence ID" value="ONH91358.1"/>
    <property type="molecule type" value="Genomic_DNA"/>
</dbReference>
<name>M5VN59_PRUPE</name>
<reference evidence="1 2" key="1">
    <citation type="journal article" date="2013" name="Nat. Genet.">
        <title>The high-quality draft genome of peach (Prunus persica) identifies unique patterns of genetic diversity, domestication and genome evolution.</title>
        <authorList>
            <consortium name="International Peach Genome Initiative"/>
            <person name="Verde I."/>
            <person name="Abbott A.G."/>
            <person name="Scalabrin S."/>
            <person name="Jung S."/>
            <person name="Shu S."/>
            <person name="Marroni F."/>
            <person name="Zhebentyayeva T."/>
            <person name="Dettori M.T."/>
            <person name="Grimwood J."/>
            <person name="Cattonaro F."/>
            <person name="Zuccolo A."/>
            <person name="Rossini L."/>
            <person name="Jenkins J."/>
            <person name="Vendramin E."/>
            <person name="Meisel L.A."/>
            <person name="Decroocq V."/>
            <person name="Sosinski B."/>
            <person name="Prochnik S."/>
            <person name="Mitros T."/>
            <person name="Policriti A."/>
            <person name="Cipriani G."/>
            <person name="Dondini L."/>
            <person name="Ficklin S."/>
            <person name="Goodstein D.M."/>
            <person name="Xuan P."/>
            <person name="Del Fabbro C."/>
            <person name="Aramini V."/>
            <person name="Copetti D."/>
            <person name="Gonzalez S."/>
            <person name="Horner D.S."/>
            <person name="Falchi R."/>
            <person name="Lucas S."/>
            <person name="Mica E."/>
            <person name="Maldonado J."/>
            <person name="Lazzari B."/>
            <person name="Bielenberg D."/>
            <person name="Pirona R."/>
            <person name="Miculan M."/>
            <person name="Barakat A."/>
            <person name="Testolin R."/>
            <person name="Stella A."/>
            <person name="Tartarini S."/>
            <person name="Tonutti P."/>
            <person name="Arus P."/>
            <person name="Orellana A."/>
            <person name="Wells C."/>
            <person name="Main D."/>
            <person name="Vizzotto G."/>
            <person name="Silva H."/>
            <person name="Salamini F."/>
            <person name="Schmutz J."/>
            <person name="Morgante M."/>
            <person name="Rokhsar D.S."/>
        </authorList>
    </citation>
    <scope>NUCLEOTIDE SEQUENCE [LARGE SCALE GENOMIC DNA]</scope>
    <source>
        <strain evidence="2">cv. Nemared</strain>
    </source>
</reference>
<evidence type="ECO:0000313" key="1">
    <source>
        <dbReference type="EMBL" id="ONH91358.1"/>
    </source>
</evidence>
<proteinExistence type="predicted"/>
<keyword evidence="2" id="KW-1185">Reference proteome</keyword>
<protein>
    <submittedName>
        <fullName evidence="1">Uncharacterized protein</fullName>
    </submittedName>
</protein>
<dbReference type="AlphaFoldDB" id="M5VN59"/>
<dbReference type="HOGENOM" id="CLU_2546883_0_0_1"/>
<sequence>MLGRERQKLMKLLFQKKLKARPSFDVDTSGLKERGCSHQPQQCCPSSSVLFASLRGTFTNATTANEAVKLQSWPLTTQLRLVL</sequence>